<dbReference type="Proteomes" id="UP000265520">
    <property type="component" value="Unassembled WGS sequence"/>
</dbReference>
<proteinExistence type="predicted"/>
<protein>
    <submittedName>
        <fullName evidence="1">Uncharacterized protein</fullName>
    </submittedName>
</protein>
<name>A0A392USB3_9FABA</name>
<organism evidence="1 2">
    <name type="scientific">Trifolium medium</name>
    <dbReference type="NCBI Taxonomy" id="97028"/>
    <lineage>
        <taxon>Eukaryota</taxon>
        <taxon>Viridiplantae</taxon>
        <taxon>Streptophyta</taxon>
        <taxon>Embryophyta</taxon>
        <taxon>Tracheophyta</taxon>
        <taxon>Spermatophyta</taxon>
        <taxon>Magnoliopsida</taxon>
        <taxon>eudicotyledons</taxon>
        <taxon>Gunneridae</taxon>
        <taxon>Pentapetalae</taxon>
        <taxon>rosids</taxon>
        <taxon>fabids</taxon>
        <taxon>Fabales</taxon>
        <taxon>Fabaceae</taxon>
        <taxon>Papilionoideae</taxon>
        <taxon>50 kb inversion clade</taxon>
        <taxon>NPAAA clade</taxon>
        <taxon>Hologalegina</taxon>
        <taxon>IRL clade</taxon>
        <taxon>Trifolieae</taxon>
        <taxon>Trifolium</taxon>
    </lineage>
</organism>
<evidence type="ECO:0000313" key="1">
    <source>
        <dbReference type="EMBL" id="MCI75386.1"/>
    </source>
</evidence>
<comment type="caution">
    <text evidence="1">The sequence shown here is derived from an EMBL/GenBank/DDBJ whole genome shotgun (WGS) entry which is preliminary data.</text>
</comment>
<sequence>QAAQRAVLSCVGRFDFRVLAQRAGWCCATRSVLVSGLTFVDF</sequence>
<accession>A0A392USB3</accession>
<dbReference type="AlphaFoldDB" id="A0A392USB3"/>
<evidence type="ECO:0000313" key="2">
    <source>
        <dbReference type="Proteomes" id="UP000265520"/>
    </source>
</evidence>
<dbReference type="EMBL" id="LXQA010881732">
    <property type="protein sequence ID" value="MCI75386.1"/>
    <property type="molecule type" value="Genomic_DNA"/>
</dbReference>
<reference evidence="1 2" key="1">
    <citation type="journal article" date="2018" name="Front. Plant Sci.">
        <title>Red Clover (Trifolium pratense) and Zigzag Clover (T. medium) - A Picture of Genomic Similarities and Differences.</title>
        <authorList>
            <person name="Dluhosova J."/>
            <person name="Istvanek J."/>
            <person name="Nedelnik J."/>
            <person name="Repkova J."/>
        </authorList>
    </citation>
    <scope>NUCLEOTIDE SEQUENCE [LARGE SCALE GENOMIC DNA]</scope>
    <source>
        <strain evidence="2">cv. 10/8</strain>
        <tissue evidence="1">Leaf</tissue>
    </source>
</reference>
<keyword evidence="2" id="KW-1185">Reference proteome</keyword>
<feature type="non-terminal residue" evidence="1">
    <location>
        <position position="1"/>
    </location>
</feature>